<sequence>MYFKDNARQLTSSGLLLWFVVIPLLLLGSIMVLLWWQKKSDYQAVNTPDTLGEKSGEQATSKQPVTHKLFVCSRVCLPEGDCWSEVIDNNEDLTVLSDDLVGVDGLPMLIKPIAGLADAASLPYSYSYMSNADLADSDSDDNHLNNAIYHEDFNEGDGRTERIAALNSTTLRLCSLIHEQLAMSDEILSTLAEHFLQHHQQDSAKANSAIHIHPEWQQHYLVSANEESDTKPIPSAVSLPKLPIHLCIPASADSAVLIAVLKEQLTAYGIPESLVSVTLIVTNDNEQADNIETYEPLGFINEQLMLLSQSAVPELRLMLIVDSQISDEWLDSHLYSELSSDIIPTEAGVLLVFFNQAAQDVLDINNHTAVLLTEICTPNTKDTDVKNRHANKSVNKSASNQNAIDNSLQTTDHLNNKRSYLNHLTIIKNLLIDNALSLSPTLTAEPKPTKKSASAELKTNVFLSEISMTAISDINPVKQPYDVSVYMNFLEAFIAKGALVNEYNLGHYMPLNQWLKPFIGLSLFVNLAGNDRQESELLFLFTQHKQCSMLWLADLSQTSE</sequence>
<keyword evidence="1" id="KW-1133">Transmembrane helix</keyword>
<keyword evidence="1" id="KW-0472">Membrane</keyword>
<dbReference type="STRING" id="1354303.M917_1313"/>
<dbReference type="EMBL" id="AUSW01000022">
    <property type="protein sequence ID" value="ERL55791.1"/>
    <property type="molecule type" value="Genomic_DNA"/>
</dbReference>
<keyword evidence="3" id="KW-1185">Reference proteome</keyword>
<proteinExistence type="predicted"/>
<dbReference type="Proteomes" id="UP000016761">
    <property type="component" value="Unassembled WGS sequence"/>
</dbReference>
<accession>U4T6K5</accession>
<organism evidence="2 3">
    <name type="scientific">Psychrobacter aquaticus CMS 56</name>
    <dbReference type="NCBI Taxonomy" id="1354303"/>
    <lineage>
        <taxon>Bacteria</taxon>
        <taxon>Pseudomonadati</taxon>
        <taxon>Pseudomonadota</taxon>
        <taxon>Gammaproteobacteria</taxon>
        <taxon>Moraxellales</taxon>
        <taxon>Moraxellaceae</taxon>
        <taxon>Psychrobacter</taxon>
    </lineage>
</organism>
<dbReference type="AlphaFoldDB" id="U4T6K5"/>
<gene>
    <name evidence="2" type="ORF">M917_1313</name>
</gene>
<reference evidence="2 3" key="1">
    <citation type="journal article" date="2013" name="Genome Announc.">
        <title>Draft Genome Sequence of Psychrobacter aquaticus Strain CMS 56T, Isolated from a Cyanobacterial Mat Sample Collected from Water Bodies in the McMurdo Dry Valley Region of Antarctica.</title>
        <authorList>
            <person name="Reddy G.S."/>
            <person name="Ara S."/>
            <person name="Singh A."/>
            <person name="Kumar Pinnaka A."/>
            <person name="Shivaji S."/>
        </authorList>
    </citation>
    <scope>NUCLEOTIDE SEQUENCE [LARGE SCALE GENOMIC DNA]</scope>
    <source>
        <strain evidence="2 3">CMS 56</strain>
    </source>
</reference>
<protein>
    <submittedName>
        <fullName evidence="2">Uncharacterized protein</fullName>
    </submittedName>
</protein>
<evidence type="ECO:0000256" key="1">
    <source>
        <dbReference type="SAM" id="Phobius"/>
    </source>
</evidence>
<evidence type="ECO:0000313" key="2">
    <source>
        <dbReference type="EMBL" id="ERL55791.1"/>
    </source>
</evidence>
<dbReference type="PATRIC" id="fig|1354303.4.peg.1296"/>
<feature type="transmembrane region" description="Helical" evidence="1">
    <location>
        <begin position="15"/>
        <end position="36"/>
    </location>
</feature>
<keyword evidence="1" id="KW-0812">Transmembrane</keyword>
<name>U4T6K5_9GAMM</name>
<evidence type="ECO:0000313" key="3">
    <source>
        <dbReference type="Proteomes" id="UP000016761"/>
    </source>
</evidence>
<comment type="caution">
    <text evidence="2">The sequence shown here is derived from an EMBL/GenBank/DDBJ whole genome shotgun (WGS) entry which is preliminary data.</text>
</comment>